<evidence type="ECO:0000313" key="3">
    <source>
        <dbReference type="Proteomes" id="UP001596150"/>
    </source>
</evidence>
<keyword evidence="3" id="KW-1185">Reference proteome</keyword>
<reference evidence="3" key="1">
    <citation type="journal article" date="2019" name="Int. J. Syst. Evol. Microbiol.">
        <title>The Global Catalogue of Microorganisms (GCM) 10K type strain sequencing project: providing services to taxonomists for standard genome sequencing and annotation.</title>
        <authorList>
            <consortium name="The Broad Institute Genomics Platform"/>
            <consortium name="The Broad Institute Genome Sequencing Center for Infectious Disease"/>
            <person name="Wu L."/>
            <person name="Ma J."/>
        </authorList>
    </citation>
    <scope>NUCLEOTIDE SEQUENCE [LARGE SCALE GENOMIC DNA]</scope>
    <source>
        <strain evidence="3">KACC 12633</strain>
    </source>
</reference>
<dbReference type="PROSITE" id="PS51257">
    <property type="entry name" value="PROKAR_LIPOPROTEIN"/>
    <property type="match status" value="1"/>
</dbReference>
<dbReference type="RefSeq" id="WP_266341944.1">
    <property type="nucleotide sequence ID" value="NZ_JAPKNH010000001.1"/>
</dbReference>
<evidence type="ECO:0000313" key="2">
    <source>
        <dbReference type="EMBL" id="MFC5515835.1"/>
    </source>
</evidence>
<proteinExistence type="predicted"/>
<comment type="caution">
    <text evidence="2">The sequence shown here is derived from an EMBL/GenBank/DDBJ whole genome shotgun (WGS) entry which is preliminary data.</text>
</comment>
<gene>
    <name evidence="2" type="ORF">ACFPP9_08650</name>
</gene>
<sequence length="304" mass="32330">MRNIALPALAILIACVAGGVTRPAVAQQVFPSAEAASTALVAAAKAPEKGMLDKIFGPGAQDVIASGDEAVDKQRLSDFLELASKGSTVVDGENGAKVLTYGADLWPFPIPLKPSGGGWTFDLAAGKQQIADMAIGQNELVAIGVCDDYVAAQNEYFQTLHDDEPVQQFARRLVSQPGRHDGLYWEPETPTDRSPLGDRITAAAVRSSDDPSAPRSYNGYRYRVLTRQGPAAPGGAYDYLVNGRMLAGFALVAYPEKWGETGIMTFLCDQRGNGYQRNLGASSDVVGPQIRSFNPSAAWSPVLP</sequence>
<keyword evidence="1" id="KW-0732">Signal</keyword>
<dbReference type="InterPro" id="IPR021556">
    <property type="entry name" value="DUF2950"/>
</dbReference>
<name>A0ABW0PTG2_9HYPH</name>
<dbReference type="Proteomes" id="UP001596150">
    <property type="component" value="Unassembled WGS sequence"/>
</dbReference>
<protein>
    <submittedName>
        <fullName evidence="2">DUF2950 domain-containing protein</fullName>
    </submittedName>
</protein>
<feature type="signal peptide" evidence="1">
    <location>
        <begin position="1"/>
        <end position="26"/>
    </location>
</feature>
<feature type="chain" id="PRO_5046085682" evidence="1">
    <location>
        <begin position="27"/>
        <end position="304"/>
    </location>
</feature>
<dbReference type="Pfam" id="PF11453">
    <property type="entry name" value="DUF2950"/>
    <property type="match status" value="1"/>
</dbReference>
<accession>A0ABW0PTG2</accession>
<organism evidence="2 3">
    <name type="scientific">Kaistia terrae</name>
    <dbReference type="NCBI Taxonomy" id="537017"/>
    <lineage>
        <taxon>Bacteria</taxon>
        <taxon>Pseudomonadati</taxon>
        <taxon>Pseudomonadota</taxon>
        <taxon>Alphaproteobacteria</taxon>
        <taxon>Hyphomicrobiales</taxon>
        <taxon>Kaistiaceae</taxon>
        <taxon>Kaistia</taxon>
    </lineage>
</organism>
<dbReference type="EMBL" id="JBHSML010000003">
    <property type="protein sequence ID" value="MFC5515835.1"/>
    <property type="molecule type" value="Genomic_DNA"/>
</dbReference>
<evidence type="ECO:0000256" key="1">
    <source>
        <dbReference type="SAM" id="SignalP"/>
    </source>
</evidence>